<dbReference type="Proteomes" id="UP000005615">
    <property type="component" value="Unassembled WGS sequence"/>
</dbReference>
<accession>F3KYU2</accession>
<reference evidence="1 2" key="1">
    <citation type="journal article" date="2011" name="J. Bacteriol.">
        <title>Genome sequence of strain IMCC3088, a proteorhodopsin-containing marine bacterium belonging to the OM60/NOR5 clade.</title>
        <authorList>
            <person name="Jang Y."/>
            <person name="Oh H.M."/>
            <person name="Kang I."/>
            <person name="Lee K."/>
            <person name="Yang S.J."/>
            <person name="Cho J.C."/>
        </authorList>
    </citation>
    <scope>NUCLEOTIDE SEQUENCE [LARGE SCALE GENOMIC DNA]</scope>
    <source>
        <strain evidence="1 2">IMCC3088</strain>
    </source>
</reference>
<keyword evidence="2" id="KW-1185">Reference proteome</keyword>
<proteinExistence type="predicted"/>
<name>F3KYU2_9GAMM</name>
<evidence type="ECO:0000313" key="1">
    <source>
        <dbReference type="EMBL" id="EGG30765.1"/>
    </source>
</evidence>
<dbReference type="AlphaFoldDB" id="F3KYU2"/>
<comment type="caution">
    <text evidence="1">The sequence shown here is derived from an EMBL/GenBank/DDBJ whole genome shotgun (WGS) entry which is preliminary data.</text>
</comment>
<sequence length="45" mass="5334">MFDLGARQVSYDWWLNFTCCYMTLLLQYDKFTASFFPLSQKLAAV</sequence>
<gene>
    <name evidence="1" type="ORF">IMCC3088_2346</name>
</gene>
<dbReference type="STRING" id="2518989.IMCC3088_2346"/>
<dbReference type="EMBL" id="AEIG01000006">
    <property type="protein sequence ID" value="EGG30765.1"/>
    <property type="molecule type" value="Genomic_DNA"/>
</dbReference>
<organism evidence="1 2">
    <name type="scientific">Aequoribacter fuscus</name>
    <dbReference type="NCBI Taxonomy" id="2518989"/>
    <lineage>
        <taxon>Bacteria</taxon>
        <taxon>Pseudomonadati</taxon>
        <taxon>Pseudomonadota</taxon>
        <taxon>Gammaproteobacteria</taxon>
        <taxon>Cellvibrionales</taxon>
        <taxon>Halieaceae</taxon>
        <taxon>Aequoribacter</taxon>
    </lineage>
</organism>
<evidence type="ECO:0000313" key="2">
    <source>
        <dbReference type="Proteomes" id="UP000005615"/>
    </source>
</evidence>
<protein>
    <submittedName>
        <fullName evidence="1">Uncharacterized protein</fullName>
    </submittedName>
</protein>